<feature type="region of interest" description="Disordered" evidence="1">
    <location>
        <begin position="137"/>
        <end position="158"/>
    </location>
</feature>
<organism evidence="2 3">
    <name type="scientific">Rhizobium setariae</name>
    <dbReference type="NCBI Taxonomy" id="2801340"/>
    <lineage>
        <taxon>Bacteria</taxon>
        <taxon>Pseudomonadati</taxon>
        <taxon>Pseudomonadota</taxon>
        <taxon>Alphaproteobacteria</taxon>
        <taxon>Hyphomicrobiales</taxon>
        <taxon>Rhizobiaceae</taxon>
        <taxon>Rhizobium/Agrobacterium group</taxon>
        <taxon>Rhizobium</taxon>
    </lineage>
</organism>
<name>A0A936YHZ2_9HYPH</name>
<dbReference type="EMBL" id="JAEQNC010000001">
    <property type="protein sequence ID" value="MBL0370574.1"/>
    <property type="molecule type" value="Genomic_DNA"/>
</dbReference>
<sequence length="158" mass="17909">MNLNEILRSLVSETIKTGNHYDVNAIIAKAKADHSKLIEMSASSLIDRALKRMISDIGNKPPKVRNPNQTDMFDETPSLPLSFRLKDAHGQTRTLSPLDIPMDQLSAEIDRKIQNNAKNINSTRKQEVEKFRTENKSHIISPSDTMNDVIKRRSKENS</sequence>
<protein>
    <submittedName>
        <fullName evidence="2">Uncharacterized protein</fullName>
    </submittedName>
</protein>
<dbReference type="RefSeq" id="WP_201651850.1">
    <property type="nucleotide sequence ID" value="NZ_JAEQNC010000001.1"/>
</dbReference>
<proteinExistence type="predicted"/>
<dbReference type="Proteomes" id="UP000633219">
    <property type="component" value="Unassembled WGS sequence"/>
</dbReference>
<evidence type="ECO:0000313" key="2">
    <source>
        <dbReference type="EMBL" id="MBL0370574.1"/>
    </source>
</evidence>
<dbReference type="AlphaFoldDB" id="A0A936YHZ2"/>
<gene>
    <name evidence="2" type="ORF">JJB09_00905</name>
</gene>
<comment type="caution">
    <text evidence="2">The sequence shown here is derived from an EMBL/GenBank/DDBJ whole genome shotgun (WGS) entry which is preliminary data.</text>
</comment>
<evidence type="ECO:0000313" key="3">
    <source>
        <dbReference type="Proteomes" id="UP000633219"/>
    </source>
</evidence>
<accession>A0A936YHZ2</accession>
<evidence type="ECO:0000256" key="1">
    <source>
        <dbReference type="SAM" id="MobiDB-lite"/>
    </source>
</evidence>
<keyword evidence="3" id="KW-1185">Reference proteome</keyword>
<reference evidence="2" key="1">
    <citation type="submission" date="2021-01" db="EMBL/GenBank/DDBJ databases">
        <title>Rhizobium sp. strain KVB221 16S ribosomal RNA gene Genome sequencing and assembly.</title>
        <authorList>
            <person name="Kang M."/>
        </authorList>
    </citation>
    <scope>NUCLEOTIDE SEQUENCE</scope>
    <source>
        <strain evidence="2">KVB221</strain>
    </source>
</reference>
<feature type="compositionally biased region" description="Basic and acidic residues" evidence="1">
    <location>
        <begin position="149"/>
        <end position="158"/>
    </location>
</feature>